<feature type="non-terminal residue" evidence="1">
    <location>
        <position position="1"/>
    </location>
</feature>
<evidence type="ECO:0000313" key="2">
    <source>
        <dbReference type="Proteomes" id="UP000789920"/>
    </source>
</evidence>
<organism evidence="1 2">
    <name type="scientific">Racocetra persica</name>
    <dbReference type="NCBI Taxonomy" id="160502"/>
    <lineage>
        <taxon>Eukaryota</taxon>
        <taxon>Fungi</taxon>
        <taxon>Fungi incertae sedis</taxon>
        <taxon>Mucoromycota</taxon>
        <taxon>Glomeromycotina</taxon>
        <taxon>Glomeromycetes</taxon>
        <taxon>Diversisporales</taxon>
        <taxon>Gigasporaceae</taxon>
        <taxon>Racocetra</taxon>
    </lineage>
</organism>
<dbReference type="EMBL" id="CAJVQC010123179">
    <property type="protein sequence ID" value="CAG8839308.1"/>
    <property type="molecule type" value="Genomic_DNA"/>
</dbReference>
<reference evidence="1" key="1">
    <citation type="submission" date="2021-06" db="EMBL/GenBank/DDBJ databases">
        <authorList>
            <person name="Kallberg Y."/>
            <person name="Tangrot J."/>
            <person name="Rosling A."/>
        </authorList>
    </citation>
    <scope>NUCLEOTIDE SEQUENCE</scope>
    <source>
        <strain evidence="1">MA461A</strain>
    </source>
</reference>
<keyword evidence="2" id="KW-1185">Reference proteome</keyword>
<sequence>HTNTSLAFQICNRLRPEFAKDTPNCNIQLAIQCMNAIPSNRQTASDIYEELSRFIR</sequence>
<dbReference type="Proteomes" id="UP000789920">
    <property type="component" value="Unassembled WGS sequence"/>
</dbReference>
<name>A0ACA9SHZ8_9GLOM</name>
<evidence type="ECO:0000313" key="1">
    <source>
        <dbReference type="EMBL" id="CAG8839308.1"/>
    </source>
</evidence>
<gene>
    <name evidence="1" type="ORF">RPERSI_LOCUS31001</name>
</gene>
<accession>A0ACA9SHZ8</accession>
<proteinExistence type="predicted"/>
<comment type="caution">
    <text evidence="1">The sequence shown here is derived from an EMBL/GenBank/DDBJ whole genome shotgun (WGS) entry which is preliminary data.</text>
</comment>
<protein>
    <submittedName>
        <fullName evidence="1">7513_t:CDS:1</fullName>
    </submittedName>
</protein>